<dbReference type="NCBIfam" id="TIGR02532">
    <property type="entry name" value="IV_pilin_GFxxxE"/>
    <property type="match status" value="1"/>
</dbReference>
<dbReference type="EMBL" id="BAABCN010000018">
    <property type="protein sequence ID" value="GAA3895769.1"/>
    <property type="molecule type" value="Genomic_DNA"/>
</dbReference>
<dbReference type="RefSeq" id="WP_345069849.1">
    <property type="nucleotide sequence ID" value="NZ_BAABCN010000018.1"/>
</dbReference>
<keyword evidence="5 6" id="KW-0472">Membrane</keyword>
<evidence type="ECO:0000256" key="1">
    <source>
        <dbReference type="ARBA" id="ARBA00004167"/>
    </source>
</evidence>
<reference evidence="8" key="1">
    <citation type="journal article" date="2019" name="Int. J. Syst. Evol. Microbiol.">
        <title>The Global Catalogue of Microorganisms (GCM) 10K type strain sequencing project: providing services to taxonomists for standard genome sequencing and annotation.</title>
        <authorList>
            <consortium name="The Broad Institute Genomics Platform"/>
            <consortium name="The Broad Institute Genome Sequencing Center for Infectious Disease"/>
            <person name="Wu L."/>
            <person name="Ma J."/>
        </authorList>
    </citation>
    <scope>NUCLEOTIDE SEQUENCE [LARGE SCALE GENOMIC DNA]</scope>
    <source>
        <strain evidence="8">JCM 17021</strain>
    </source>
</reference>
<dbReference type="PANTHER" id="PTHR30093:SF44">
    <property type="entry name" value="TYPE II SECRETION SYSTEM CORE PROTEIN G"/>
    <property type="match status" value="1"/>
</dbReference>
<comment type="caution">
    <text evidence="7">The sequence shown here is derived from an EMBL/GenBank/DDBJ whole genome shotgun (WGS) entry which is preliminary data.</text>
</comment>
<keyword evidence="8" id="KW-1185">Reference proteome</keyword>
<evidence type="ECO:0000256" key="2">
    <source>
        <dbReference type="ARBA" id="ARBA00022481"/>
    </source>
</evidence>
<dbReference type="PANTHER" id="PTHR30093">
    <property type="entry name" value="GENERAL SECRETION PATHWAY PROTEIN G"/>
    <property type="match status" value="1"/>
</dbReference>
<evidence type="ECO:0000313" key="8">
    <source>
        <dbReference type="Proteomes" id="UP001501803"/>
    </source>
</evidence>
<evidence type="ECO:0000256" key="4">
    <source>
        <dbReference type="ARBA" id="ARBA00022989"/>
    </source>
</evidence>
<keyword evidence="3 6" id="KW-0812">Transmembrane</keyword>
<feature type="transmembrane region" description="Helical" evidence="6">
    <location>
        <begin position="25"/>
        <end position="51"/>
    </location>
</feature>
<sequence length="156" mass="16233">MEITVLARSLAKLERRRKNPEENQVGFTLIELLVVVIIIGILAAIAIPVFLNQRESAWKASVASDLKNAAIVVETWGTTHDGSYATFLTATPAGTADIKSSAGNTITVAITGSPSGMSYTISGTNSNFAASAANTQYYTSAKGGLLKWGAALPAGS</sequence>
<evidence type="ECO:0000256" key="5">
    <source>
        <dbReference type="ARBA" id="ARBA00023136"/>
    </source>
</evidence>
<dbReference type="InterPro" id="IPR045584">
    <property type="entry name" value="Pilin-like"/>
</dbReference>
<evidence type="ECO:0000313" key="7">
    <source>
        <dbReference type="EMBL" id="GAA3895769.1"/>
    </source>
</evidence>
<dbReference type="Gene3D" id="3.30.700.10">
    <property type="entry name" value="Glycoprotein, Type 4 Pilin"/>
    <property type="match status" value="1"/>
</dbReference>
<name>A0ABP7LA22_9MICO</name>
<evidence type="ECO:0000256" key="3">
    <source>
        <dbReference type="ARBA" id="ARBA00022692"/>
    </source>
</evidence>
<protein>
    <recommendedName>
        <fullName evidence="9">Prepilin-type N-terminal cleavage/methylation domain-containing protein</fullName>
    </recommendedName>
</protein>
<organism evidence="7 8">
    <name type="scientific">Leifsonia kafniensis</name>
    <dbReference type="NCBI Taxonomy" id="475957"/>
    <lineage>
        <taxon>Bacteria</taxon>
        <taxon>Bacillati</taxon>
        <taxon>Actinomycetota</taxon>
        <taxon>Actinomycetes</taxon>
        <taxon>Micrococcales</taxon>
        <taxon>Microbacteriaceae</taxon>
        <taxon>Leifsonia</taxon>
    </lineage>
</organism>
<comment type="subcellular location">
    <subcellularLocation>
        <location evidence="1">Membrane</location>
        <topology evidence="1">Single-pass membrane protein</topology>
    </subcellularLocation>
</comment>
<accession>A0ABP7LA22</accession>
<dbReference type="InterPro" id="IPR012902">
    <property type="entry name" value="N_methyl_site"/>
</dbReference>
<keyword evidence="2" id="KW-0488">Methylation</keyword>
<proteinExistence type="predicted"/>
<dbReference type="Pfam" id="PF07963">
    <property type="entry name" value="N_methyl"/>
    <property type="match status" value="1"/>
</dbReference>
<keyword evidence="4 6" id="KW-1133">Transmembrane helix</keyword>
<dbReference type="SUPFAM" id="SSF54523">
    <property type="entry name" value="Pili subunits"/>
    <property type="match status" value="1"/>
</dbReference>
<evidence type="ECO:0008006" key="9">
    <source>
        <dbReference type="Google" id="ProtNLM"/>
    </source>
</evidence>
<dbReference type="Proteomes" id="UP001501803">
    <property type="component" value="Unassembled WGS sequence"/>
</dbReference>
<gene>
    <name evidence="7" type="ORF">GCM10022381_41600</name>
</gene>
<evidence type="ECO:0000256" key="6">
    <source>
        <dbReference type="SAM" id="Phobius"/>
    </source>
</evidence>